<keyword evidence="4" id="KW-0548">Nucleotidyltransferase</keyword>
<feature type="non-terminal residue" evidence="4">
    <location>
        <position position="1"/>
    </location>
</feature>
<dbReference type="PANTHER" id="PTHR33642">
    <property type="entry name" value="COX1/OXI3 INTRON 1 PROTEIN-RELATED"/>
    <property type="match status" value="1"/>
</dbReference>
<dbReference type="GO" id="GO:0003964">
    <property type="term" value="F:RNA-directed DNA polymerase activity"/>
    <property type="evidence" value="ECO:0007669"/>
    <property type="project" value="UniProtKB-KW"/>
</dbReference>
<organism evidence="4 5">
    <name type="scientific">Bacillus thuringiensis</name>
    <dbReference type="NCBI Taxonomy" id="1428"/>
    <lineage>
        <taxon>Bacteria</taxon>
        <taxon>Bacillati</taxon>
        <taxon>Bacillota</taxon>
        <taxon>Bacilli</taxon>
        <taxon>Bacillales</taxon>
        <taxon>Bacillaceae</taxon>
        <taxon>Bacillus</taxon>
        <taxon>Bacillus cereus group</taxon>
    </lineage>
</organism>
<dbReference type="AlphaFoldDB" id="A0A9X6Q6Q8"/>
<keyword evidence="4" id="KW-0695">RNA-directed DNA polymerase</keyword>
<evidence type="ECO:0000259" key="1">
    <source>
        <dbReference type="Pfam" id="PF01348"/>
    </source>
</evidence>
<feature type="domain" description="AI2M/AI1M-like HNH endonuclease" evidence="2">
    <location>
        <begin position="179"/>
        <end position="225"/>
    </location>
</feature>
<evidence type="ECO:0000313" key="5">
    <source>
        <dbReference type="Proteomes" id="UP000195077"/>
    </source>
</evidence>
<dbReference type="Proteomes" id="UP000195077">
    <property type="component" value="Unassembled WGS sequence"/>
</dbReference>
<sequence length="234" mass="27792">AVYKGSNSRIAKRYASNKCEIYMPKEKWIGKLKELKVLKIEKDSSWKSIHRAELINSDNLEILSIYNSEIRGLYNYYKLAKNVHSLQKFRYIMKFSMVKTFANKYKLSVSKIMKKFNHEGNFRISYTTKTGQKHRYFYNEPLKRVYENPTTNKEIDIVPNTMIYAGRNSLIRRLQASKCEWCQTENTAIEMHHVKKLKELKGKQLWERIMIARNRKTLALCKKCHVDLHAGRLD</sequence>
<dbReference type="Pfam" id="PF21368">
    <property type="entry name" value="AI2M-like_HNH"/>
    <property type="match status" value="1"/>
</dbReference>
<dbReference type="InterPro" id="IPR024937">
    <property type="entry name" value="Domain_X"/>
</dbReference>
<name>A0A9X6Q6Q8_BACTU</name>
<comment type="caution">
    <text evidence="4">The sequence shown here is derived from an EMBL/GenBank/DDBJ whole genome shotgun (WGS) entry which is preliminary data.</text>
</comment>
<dbReference type="GO" id="GO:0006315">
    <property type="term" value="P:homing of group II introns"/>
    <property type="evidence" value="ECO:0007669"/>
    <property type="project" value="TreeGrafter"/>
</dbReference>
<dbReference type="EMBL" id="NFEN01000199">
    <property type="protein sequence ID" value="OUA15994.1"/>
    <property type="molecule type" value="Genomic_DNA"/>
</dbReference>
<dbReference type="RefSeq" id="WP_306460547.1">
    <property type="nucleotide sequence ID" value="NZ_NFEN01000199.1"/>
</dbReference>
<dbReference type="PANTHER" id="PTHR33642:SF4">
    <property type="entry name" value="COX1_OXI3 INTRON 1 PROTEIN-RELATED"/>
    <property type="match status" value="1"/>
</dbReference>
<dbReference type="GO" id="GO:0005737">
    <property type="term" value="C:cytoplasm"/>
    <property type="evidence" value="ECO:0007669"/>
    <property type="project" value="UniProtKB-ARBA"/>
</dbReference>
<gene>
    <name evidence="4" type="ORF">BK775_31835</name>
    <name evidence="3" type="ORF">BK775_32980</name>
</gene>
<accession>A0A9X6Q6Q8</accession>
<protein>
    <submittedName>
        <fullName evidence="4">Reverse transcriptase</fullName>
    </submittedName>
</protein>
<dbReference type="GO" id="GO:0006397">
    <property type="term" value="P:mRNA processing"/>
    <property type="evidence" value="ECO:0007669"/>
    <property type="project" value="InterPro"/>
</dbReference>
<keyword evidence="4" id="KW-0808">Transferase</keyword>
<evidence type="ECO:0000313" key="4">
    <source>
        <dbReference type="EMBL" id="OUA15994.1"/>
    </source>
</evidence>
<dbReference type="InterPro" id="IPR049030">
    <property type="entry name" value="AI2M-like_HNH"/>
</dbReference>
<dbReference type="EMBL" id="NFEN01000213">
    <property type="protein sequence ID" value="OUA15164.1"/>
    <property type="molecule type" value="Genomic_DNA"/>
</dbReference>
<dbReference type="Pfam" id="PF01348">
    <property type="entry name" value="Intron_maturas2"/>
    <property type="match status" value="1"/>
</dbReference>
<feature type="domain" description="Domain X" evidence="1">
    <location>
        <begin position="17"/>
        <end position="123"/>
    </location>
</feature>
<reference evidence="4 5" key="1">
    <citation type="submission" date="2016-10" db="EMBL/GenBank/DDBJ databases">
        <title>Comparative genomics of Bacillus thuringiensis reveals a path to pathogens against multiple invertebrate hosts.</title>
        <authorList>
            <person name="Zheng J."/>
            <person name="Gao Q."/>
            <person name="Liu H."/>
            <person name="Peng D."/>
            <person name="Ruan L."/>
            <person name="Sun M."/>
        </authorList>
    </citation>
    <scope>NUCLEOTIDE SEQUENCE [LARGE SCALE GENOMIC DNA]</scope>
    <source>
        <strain evidence="4">I13</strain>
    </source>
</reference>
<evidence type="ECO:0000313" key="3">
    <source>
        <dbReference type="EMBL" id="OUA15164.1"/>
    </source>
</evidence>
<proteinExistence type="predicted"/>
<evidence type="ECO:0000259" key="2">
    <source>
        <dbReference type="Pfam" id="PF21368"/>
    </source>
</evidence>